<comment type="caution">
    <text evidence="1">The sequence shown here is derived from an EMBL/GenBank/DDBJ whole genome shotgun (WGS) entry which is preliminary data.</text>
</comment>
<keyword evidence="2" id="KW-1185">Reference proteome</keyword>
<evidence type="ECO:0000313" key="2">
    <source>
        <dbReference type="Proteomes" id="UP000759537"/>
    </source>
</evidence>
<gene>
    <name evidence="1" type="ORF">DFH94DRAFT_1089</name>
</gene>
<proteinExistence type="predicted"/>
<organism evidence="1 2">
    <name type="scientific">Russula ochroleuca</name>
    <dbReference type="NCBI Taxonomy" id="152965"/>
    <lineage>
        <taxon>Eukaryota</taxon>
        <taxon>Fungi</taxon>
        <taxon>Dikarya</taxon>
        <taxon>Basidiomycota</taxon>
        <taxon>Agaricomycotina</taxon>
        <taxon>Agaricomycetes</taxon>
        <taxon>Russulales</taxon>
        <taxon>Russulaceae</taxon>
        <taxon>Russula</taxon>
    </lineage>
</organism>
<dbReference type="Proteomes" id="UP000759537">
    <property type="component" value="Unassembled WGS sequence"/>
</dbReference>
<name>A0A9P5TDW5_9AGAM</name>
<protein>
    <submittedName>
        <fullName evidence="1">Uncharacterized protein</fullName>
    </submittedName>
</protein>
<dbReference type="AlphaFoldDB" id="A0A9P5TDW5"/>
<reference evidence="1" key="2">
    <citation type="journal article" date="2020" name="Nat. Commun.">
        <title>Large-scale genome sequencing of mycorrhizal fungi provides insights into the early evolution of symbiotic traits.</title>
        <authorList>
            <person name="Miyauchi S."/>
            <person name="Kiss E."/>
            <person name="Kuo A."/>
            <person name="Drula E."/>
            <person name="Kohler A."/>
            <person name="Sanchez-Garcia M."/>
            <person name="Morin E."/>
            <person name="Andreopoulos B."/>
            <person name="Barry K.W."/>
            <person name="Bonito G."/>
            <person name="Buee M."/>
            <person name="Carver A."/>
            <person name="Chen C."/>
            <person name="Cichocki N."/>
            <person name="Clum A."/>
            <person name="Culley D."/>
            <person name="Crous P.W."/>
            <person name="Fauchery L."/>
            <person name="Girlanda M."/>
            <person name="Hayes R.D."/>
            <person name="Keri Z."/>
            <person name="LaButti K."/>
            <person name="Lipzen A."/>
            <person name="Lombard V."/>
            <person name="Magnuson J."/>
            <person name="Maillard F."/>
            <person name="Murat C."/>
            <person name="Nolan M."/>
            <person name="Ohm R.A."/>
            <person name="Pangilinan J."/>
            <person name="Pereira M.F."/>
            <person name="Perotto S."/>
            <person name="Peter M."/>
            <person name="Pfister S."/>
            <person name="Riley R."/>
            <person name="Sitrit Y."/>
            <person name="Stielow J.B."/>
            <person name="Szollosi G."/>
            <person name="Zifcakova L."/>
            <person name="Stursova M."/>
            <person name="Spatafora J.W."/>
            <person name="Tedersoo L."/>
            <person name="Vaario L.M."/>
            <person name="Yamada A."/>
            <person name="Yan M."/>
            <person name="Wang P."/>
            <person name="Xu J."/>
            <person name="Bruns T."/>
            <person name="Baldrian P."/>
            <person name="Vilgalys R."/>
            <person name="Dunand C."/>
            <person name="Henrissat B."/>
            <person name="Grigoriev I.V."/>
            <person name="Hibbett D."/>
            <person name="Nagy L.G."/>
            <person name="Martin F.M."/>
        </authorList>
    </citation>
    <scope>NUCLEOTIDE SEQUENCE</scope>
    <source>
        <strain evidence="1">Prilba</strain>
    </source>
</reference>
<dbReference type="EMBL" id="WHVB01000001">
    <property type="protein sequence ID" value="KAF8486786.1"/>
    <property type="molecule type" value="Genomic_DNA"/>
</dbReference>
<accession>A0A9P5TDW5</accession>
<sequence>MSFRLTRMSRWMCVNLCSSSSHPTLRGAPCCTTLLTCSWHCPRVHTGLCTGLCPYFRYISPLASQANLVRLQQTCHLDEEIALNTSRNSKLREFQKAAQPSSPISAFLSSARQLLTVGPANGAIIHGLSGPAALSSIYPLPAFRMHRLVHPPQLSLAICSQPYPPLWATSLLRSL</sequence>
<evidence type="ECO:0000313" key="1">
    <source>
        <dbReference type="EMBL" id="KAF8486786.1"/>
    </source>
</evidence>
<reference evidence="1" key="1">
    <citation type="submission" date="2019-10" db="EMBL/GenBank/DDBJ databases">
        <authorList>
            <consortium name="DOE Joint Genome Institute"/>
            <person name="Kuo A."/>
            <person name="Miyauchi S."/>
            <person name="Kiss E."/>
            <person name="Drula E."/>
            <person name="Kohler A."/>
            <person name="Sanchez-Garcia M."/>
            <person name="Andreopoulos B."/>
            <person name="Barry K.W."/>
            <person name="Bonito G."/>
            <person name="Buee M."/>
            <person name="Carver A."/>
            <person name="Chen C."/>
            <person name="Cichocki N."/>
            <person name="Clum A."/>
            <person name="Culley D."/>
            <person name="Crous P.W."/>
            <person name="Fauchery L."/>
            <person name="Girlanda M."/>
            <person name="Hayes R."/>
            <person name="Keri Z."/>
            <person name="LaButti K."/>
            <person name="Lipzen A."/>
            <person name="Lombard V."/>
            <person name="Magnuson J."/>
            <person name="Maillard F."/>
            <person name="Morin E."/>
            <person name="Murat C."/>
            <person name="Nolan M."/>
            <person name="Ohm R."/>
            <person name="Pangilinan J."/>
            <person name="Pereira M."/>
            <person name="Perotto S."/>
            <person name="Peter M."/>
            <person name="Riley R."/>
            <person name="Sitrit Y."/>
            <person name="Stielow B."/>
            <person name="Szollosi G."/>
            <person name="Zifcakova L."/>
            <person name="Stursova M."/>
            <person name="Spatafora J.W."/>
            <person name="Tedersoo L."/>
            <person name="Vaario L.-M."/>
            <person name="Yamada A."/>
            <person name="Yan M."/>
            <person name="Wang P."/>
            <person name="Xu J."/>
            <person name="Bruns T."/>
            <person name="Baldrian P."/>
            <person name="Vilgalys R."/>
            <person name="Henrissat B."/>
            <person name="Grigoriev I.V."/>
            <person name="Hibbett D."/>
            <person name="Nagy L.G."/>
            <person name="Martin F.M."/>
        </authorList>
    </citation>
    <scope>NUCLEOTIDE SEQUENCE</scope>
    <source>
        <strain evidence="1">Prilba</strain>
    </source>
</reference>